<evidence type="ECO:0000313" key="1">
    <source>
        <dbReference type="EMBL" id="PPQ32455.1"/>
    </source>
</evidence>
<dbReference type="EMBL" id="NHSJ01000039">
    <property type="protein sequence ID" value="PPQ32455.1"/>
    <property type="molecule type" value="Genomic_DNA"/>
</dbReference>
<comment type="caution">
    <text evidence="1">The sequence shown here is derived from an EMBL/GenBank/DDBJ whole genome shotgun (WGS) entry which is preliminary data.</text>
</comment>
<dbReference type="RefSeq" id="WP_104506911.1">
    <property type="nucleotide sequence ID" value="NZ_JACIGC010000001.1"/>
</dbReference>
<reference evidence="1 2" key="1">
    <citation type="journal article" date="2018" name="Arch. Microbiol.">
        <title>New insights into the metabolic potential of the phototrophic purple bacterium Rhodopila globiformis DSM 161(T) from its draft genome sequence and evidence for a vanadium-dependent nitrogenase.</title>
        <authorList>
            <person name="Imhoff J.F."/>
            <person name="Rahn T."/>
            <person name="Kunzel S."/>
            <person name="Neulinger S.C."/>
        </authorList>
    </citation>
    <scope>NUCLEOTIDE SEQUENCE [LARGE SCALE GENOMIC DNA]</scope>
    <source>
        <strain evidence="1 2">DSM 16996</strain>
    </source>
</reference>
<dbReference type="AlphaFoldDB" id="A0A2S6NCU4"/>
<evidence type="ECO:0008006" key="3">
    <source>
        <dbReference type="Google" id="ProtNLM"/>
    </source>
</evidence>
<protein>
    <recommendedName>
        <fullName evidence="3">DUF2232 domain-containing protein</fullName>
    </recommendedName>
</protein>
<keyword evidence="2" id="KW-1185">Reference proteome</keyword>
<gene>
    <name evidence="1" type="ORF">CCR94_05665</name>
</gene>
<organism evidence="1 2">
    <name type="scientific">Rhodoblastus sphagnicola</name>
    <dbReference type="NCBI Taxonomy" id="333368"/>
    <lineage>
        <taxon>Bacteria</taxon>
        <taxon>Pseudomonadati</taxon>
        <taxon>Pseudomonadota</taxon>
        <taxon>Alphaproteobacteria</taxon>
        <taxon>Hyphomicrobiales</taxon>
        <taxon>Rhodoblastaceae</taxon>
        <taxon>Rhodoblastus</taxon>
    </lineage>
</organism>
<dbReference type="OrthoDB" id="7335270at2"/>
<evidence type="ECO:0000313" key="2">
    <source>
        <dbReference type="Proteomes" id="UP000239089"/>
    </source>
</evidence>
<accession>A0A2S6NCU4</accession>
<sequence length="345" mass="35356">MNDNKPPIDWSDRLVGFGAGLSSALLFAASTRGTGLAIALAYVCVLPQLIGALGFSAGAAVAGAAAGALFLSQAGEPLLGVGFFLGFALPGSALGLLARWSWRKDPDLAAPPLWPSPGLLLAGAVALSTLVAWALTGGLIWSEGGFDAAVRSSLGEYGPGIDKALRKLREIAPDFDLDLAKKLFVLCLPAAVAGSQTLLLTFNLWLAGRAVEISGRLDRDWPPLPETTVLPRALGLAFVVAVGLCFYSAPVAVFAGAFAASAGFALALQGLACIHALTRDHGSRGMVLAGAYAVALVGLTAAPPLLILFVLFGLAESAFSLRARKARAKPTEKKEPGESNGSDPA</sequence>
<name>A0A2S6NCU4_9HYPH</name>
<dbReference type="Proteomes" id="UP000239089">
    <property type="component" value="Unassembled WGS sequence"/>
</dbReference>
<proteinExistence type="predicted"/>